<reference evidence="2 3" key="1">
    <citation type="journal article" date="2018" name="Nat. Ecol. Evol.">
        <title>Pezizomycetes genomes reveal the molecular basis of ectomycorrhizal truffle lifestyle.</title>
        <authorList>
            <person name="Murat C."/>
            <person name="Payen T."/>
            <person name="Noel B."/>
            <person name="Kuo A."/>
            <person name="Morin E."/>
            <person name="Chen J."/>
            <person name="Kohler A."/>
            <person name="Krizsan K."/>
            <person name="Balestrini R."/>
            <person name="Da Silva C."/>
            <person name="Montanini B."/>
            <person name="Hainaut M."/>
            <person name="Levati E."/>
            <person name="Barry K.W."/>
            <person name="Belfiori B."/>
            <person name="Cichocki N."/>
            <person name="Clum A."/>
            <person name="Dockter R.B."/>
            <person name="Fauchery L."/>
            <person name="Guy J."/>
            <person name="Iotti M."/>
            <person name="Le Tacon F."/>
            <person name="Lindquist E.A."/>
            <person name="Lipzen A."/>
            <person name="Malagnac F."/>
            <person name="Mello A."/>
            <person name="Molinier V."/>
            <person name="Miyauchi S."/>
            <person name="Poulain J."/>
            <person name="Riccioni C."/>
            <person name="Rubini A."/>
            <person name="Sitrit Y."/>
            <person name="Splivallo R."/>
            <person name="Traeger S."/>
            <person name="Wang M."/>
            <person name="Zifcakova L."/>
            <person name="Wipf D."/>
            <person name="Zambonelli A."/>
            <person name="Paolocci F."/>
            <person name="Nowrousian M."/>
            <person name="Ottonello S."/>
            <person name="Baldrian P."/>
            <person name="Spatafora J.W."/>
            <person name="Henrissat B."/>
            <person name="Nagy L.G."/>
            <person name="Aury J.M."/>
            <person name="Wincker P."/>
            <person name="Grigoriev I.V."/>
            <person name="Bonfante P."/>
            <person name="Martin F.M."/>
        </authorList>
    </citation>
    <scope>NUCLEOTIDE SEQUENCE [LARGE SCALE GENOMIC DNA]</scope>
    <source>
        <strain evidence="2 3">120613-1</strain>
    </source>
</reference>
<name>A0A3N4K6D0_9PEZI</name>
<gene>
    <name evidence="2" type="ORF">L873DRAFT_24192</name>
</gene>
<dbReference type="OrthoDB" id="10505788at2759"/>
<keyword evidence="3" id="KW-1185">Reference proteome</keyword>
<evidence type="ECO:0000313" key="3">
    <source>
        <dbReference type="Proteomes" id="UP000276215"/>
    </source>
</evidence>
<dbReference type="Proteomes" id="UP000276215">
    <property type="component" value="Unassembled WGS sequence"/>
</dbReference>
<dbReference type="EMBL" id="ML120351">
    <property type="protein sequence ID" value="RPB06117.1"/>
    <property type="molecule type" value="Genomic_DNA"/>
</dbReference>
<evidence type="ECO:0000256" key="1">
    <source>
        <dbReference type="SAM" id="MobiDB-lite"/>
    </source>
</evidence>
<proteinExistence type="predicted"/>
<protein>
    <submittedName>
        <fullName evidence="2">Uncharacterized protein</fullName>
    </submittedName>
</protein>
<sequence length="396" mass="43990">MKFKPCAHKIVLALPALGTLITPVWALAAAKNRFHPHRIPFPLEIIRERVGNPCFRYAEVPVELKEGTAVPEPALVPNRPSDDEIIDRACNQEVRPHLGVASAIKDRYSAAENAKAEENEAVDEIDDIAPIEKRGVLSGLTGEDEEFTQLVQPDPPVTEEEEQREAQVQMGGQAFEKEYNYYVAKHGEKHAARIQEYLDALLKYGGEEWQRGWKSPQDERLEEAEAEAKAPSSTPRRKRVAEPDAVVAETPREPIPDYFDGYIEVPLIPDTTTDKGMENANIISPYLLNRFKPVPIPISSKIPDYSVPVDLLPEALFEAAQEDPEAYIERRTKHRLTILDIPAAAPAPALAIVVPEVAPTVEAKAPAPTSPSLGDATYITPERHIRIARPVIQDQN</sequence>
<feature type="region of interest" description="Disordered" evidence="1">
    <location>
        <begin position="215"/>
        <end position="244"/>
    </location>
</feature>
<evidence type="ECO:0000313" key="2">
    <source>
        <dbReference type="EMBL" id="RPB06117.1"/>
    </source>
</evidence>
<organism evidence="2 3">
    <name type="scientific">Choiromyces venosus 120613-1</name>
    <dbReference type="NCBI Taxonomy" id="1336337"/>
    <lineage>
        <taxon>Eukaryota</taxon>
        <taxon>Fungi</taxon>
        <taxon>Dikarya</taxon>
        <taxon>Ascomycota</taxon>
        <taxon>Pezizomycotina</taxon>
        <taxon>Pezizomycetes</taxon>
        <taxon>Pezizales</taxon>
        <taxon>Tuberaceae</taxon>
        <taxon>Choiromyces</taxon>
    </lineage>
</organism>
<dbReference type="AlphaFoldDB" id="A0A3N4K6D0"/>
<accession>A0A3N4K6D0</accession>